<name>A0A517ZNK3_9PLAN</name>
<dbReference type="KEGG" id="sdyn:Mal52_25330"/>
<keyword evidence="1" id="KW-0812">Transmembrane</keyword>
<dbReference type="AlphaFoldDB" id="A0A517ZNK3"/>
<keyword evidence="1" id="KW-0472">Membrane</keyword>
<feature type="transmembrane region" description="Helical" evidence="1">
    <location>
        <begin position="45"/>
        <end position="66"/>
    </location>
</feature>
<sequence length="124" mass="13821">MFFPVNGNLCSALGSVLAGMPYVPSQEVIRVLRLTEPAEIRLQEISFFLVGLLLCAAIIQGLWNWIGRDFAQLPRMSFLRALGVVVLWGLLFLFVLNLIAGARELMTPGAWQRSGATYELRDQP</sequence>
<evidence type="ECO:0000256" key="1">
    <source>
        <dbReference type="SAM" id="Phobius"/>
    </source>
</evidence>
<protein>
    <submittedName>
        <fullName evidence="2">Uncharacterized protein</fullName>
    </submittedName>
</protein>
<feature type="transmembrane region" description="Helical" evidence="1">
    <location>
        <begin position="78"/>
        <end position="100"/>
    </location>
</feature>
<accession>A0A517ZNK3</accession>
<organism evidence="2 3">
    <name type="scientific">Symmachiella dynata</name>
    <dbReference type="NCBI Taxonomy" id="2527995"/>
    <lineage>
        <taxon>Bacteria</taxon>
        <taxon>Pseudomonadati</taxon>
        <taxon>Planctomycetota</taxon>
        <taxon>Planctomycetia</taxon>
        <taxon>Planctomycetales</taxon>
        <taxon>Planctomycetaceae</taxon>
        <taxon>Symmachiella</taxon>
    </lineage>
</organism>
<evidence type="ECO:0000313" key="3">
    <source>
        <dbReference type="Proteomes" id="UP000319383"/>
    </source>
</evidence>
<evidence type="ECO:0000313" key="2">
    <source>
        <dbReference type="EMBL" id="QDU44055.1"/>
    </source>
</evidence>
<dbReference type="EMBL" id="CP036276">
    <property type="protein sequence ID" value="QDU44055.1"/>
    <property type="molecule type" value="Genomic_DNA"/>
</dbReference>
<dbReference type="Proteomes" id="UP000319383">
    <property type="component" value="Chromosome"/>
</dbReference>
<dbReference type="RefSeq" id="WP_145376370.1">
    <property type="nucleotide sequence ID" value="NZ_CP036276.1"/>
</dbReference>
<keyword evidence="1" id="KW-1133">Transmembrane helix</keyword>
<proteinExistence type="predicted"/>
<gene>
    <name evidence="2" type="ORF">Mal52_25330</name>
</gene>
<reference evidence="2 3" key="1">
    <citation type="submission" date="2019-02" db="EMBL/GenBank/DDBJ databases">
        <title>Deep-cultivation of Planctomycetes and their phenomic and genomic characterization uncovers novel biology.</title>
        <authorList>
            <person name="Wiegand S."/>
            <person name="Jogler M."/>
            <person name="Boedeker C."/>
            <person name="Pinto D."/>
            <person name="Vollmers J."/>
            <person name="Rivas-Marin E."/>
            <person name="Kohn T."/>
            <person name="Peeters S.H."/>
            <person name="Heuer A."/>
            <person name="Rast P."/>
            <person name="Oberbeckmann S."/>
            <person name="Bunk B."/>
            <person name="Jeske O."/>
            <person name="Meyerdierks A."/>
            <person name="Storesund J.E."/>
            <person name="Kallscheuer N."/>
            <person name="Luecker S."/>
            <person name="Lage O.M."/>
            <person name="Pohl T."/>
            <person name="Merkel B.J."/>
            <person name="Hornburger P."/>
            <person name="Mueller R.-W."/>
            <person name="Bruemmer F."/>
            <person name="Labrenz M."/>
            <person name="Spormann A.M."/>
            <person name="Op den Camp H."/>
            <person name="Overmann J."/>
            <person name="Amann R."/>
            <person name="Jetten M.S.M."/>
            <person name="Mascher T."/>
            <person name="Medema M.H."/>
            <person name="Devos D.P."/>
            <person name="Kaster A.-K."/>
            <person name="Ovreas L."/>
            <person name="Rohde M."/>
            <person name="Galperin M.Y."/>
            <person name="Jogler C."/>
        </authorList>
    </citation>
    <scope>NUCLEOTIDE SEQUENCE [LARGE SCALE GENOMIC DNA]</scope>
    <source>
        <strain evidence="2 3">Mal52</strain>
    </source>
</reference>
<keyword evidence="3" id="KW-1185">Reference proteome</keyword>